<dbReference type="SUPFAM" id="SSF50969">
    <property type="entry name" value="YVTN repeat-like/Quinoprotein amine dehydrogenase"/>
    <property type="match status" value="1"/>
</dbReference>
<organism evidence="1 2">
    <name type="scientific">Candidatus Nitrospira allomarina</name>
    <dbReference type="NCBI Taxonomy" id="3020900"/>
    <lineage>
        <taxon>Bacteria</taxon>
        <taxon>Pseudomonadati</taxon>
        <taxon>Nitrospirota</taxon>
        <taxon>Nitrospiria</taxon>
        <taxon>Nitrospirales</taxon>
        <taxon>Nitrospiraceae</taxon>
        <taxon>Nitrospira</taxon>
    </lineage>
</organism>
<dbReference type="EMBL" id="CP116967">
    <property type="protein sequence ID" value="WNM58556.1"/>
    <property type="molecule type" value="Genomic_DNA"/>
</dbReference>
<dbReference type="RefSeq" id="WP_312644552.1">
    <property type="nucleotide sequence ID" value="NZ_CP116967.1"/>
</dbReference>
<reference evidence="1 2" key="1">
    <citation type="submission" date="2023-01" db="EMBL/GenBank/DDBJ databases">
        <title>Cultivation and genomic characterization of new, ubiquitous marine nitrite-oxidizing bacteria from the Nitrospirales.</title>
        <authorList>
            <person name="Mueller A.J."/>
            <person name="Daebeler A."/>
            <person name="Herbold C.W."/>
            <person name="Kirkegaard R.H."/>
            <person name="Daims H."/>
        </authorList>
    </citation>
    <scope>NUCLEOTIDE SEQUENCE [LARGE SCALE GENOMIC DNA]</scope>
    <source>
        <strain evidence="1 2">VA</strain>
    </source>
</reference>
<evidence type="ECO:0000313" key="2">
    <source>
        <dbReference type="Proteomes" id="UP001302719"/>
    </source>
</evidence>
<name>A0AA96GJ04_9BACT</name>
<dbReference type="Proteomes" id="UP001302719">
    <property type="component" value="Chromosome"/>
</dbReference>
<dbReference type="AlphaFoldDB" id="A0AA96GJ04"/>
<dbReference type="KEGG" id="nall:PP769_01975"/>
<accession>A0AA96GJ04</accession>
<dbReference type="InterPro" id="IPR011044">
    <property type="entry name" value="Quino_amine_DH_bsu"/>
</dbReference>
<gene>
    <name evidence="1" type="ORF">PP769_01975</name>
</gene>
<evidence type="ECO:0000313" key="1">
    <source>
        <dbReference type="EMBL" id="WNM58556.1"/>
    </source>
</evidence>
<sequence length="267" mass="29117">MPATQLQFYQVGSYPYPYATTGTGSALTVCRRYNDPCLAFLTQTSYEDEIVFLYLHLSVSQEAGRLQTPPGHDVISGMDYAIFRNIIWAVQSTQNQDTIIGFDPETGTVTDTILVPPRSGAALAYNGLYFVRSDGNVLEAISNSGVVLGSVNVPLGSSVQGLSAAPWSYVASDTSRNRLLVLNVFGNIIAKCPNPPGAAGGITAVAYDNILDFDQISQLPTENGAWGDPGTLYHPDTLWSPAPWMMRHNIYLANELDQTIYFGYFHE</sequence>
<protein>
    <submittedName>
        <fullName evidence="1">Uncharacterized protein</fullName>
    </submittedName>
</protein>
<proteinExistence type="predicted"/>
<keyword evidence="2" id="KW-1185">Reference proteome</keyword>